<keyword evidence="2" id="KW-0472">Membrane</keyword>
<feature type="transmembrane region" description="Helical" evidence="2">
    <location>
        <begin position="12"/>
        <end position="33"/>
    </location>
</feature>
<keyword evidence="2" id="KW-0812">Transmembrane</keyword>
<feature type="region of interest" description="Disordered" evidence="1">
    <location>
        <begin position="34"/>
        <end position="80"/>
    </location>
</feature>
<evidence type="ECO:0000313" key="4">
    <source>
        <dbReference type="Proteomes" id="UP000789375"/>
    </source>
</evidence>
<comment type="caution">
    <text evidence="3">The sequence shown here is derived from an EMBL/GenBank/DDBJ whole genome shotgun (WGS) entry which is preliminary data.</text>
</comment>
<reference evidence="3" key="1">
    <citation type="submission" date="2021-06" db="EMBL/GenBank/DDBJ databases">
        <authorList>
            <person name="Kallberg Y."/>
            <person name="Tangrot J."/>
            <person name="Rosling A."/>
        </authorList>
    </citation>
    <scope>NUCLEOTIDE SEQUENCE</scope>
    <source>
        <strain evidence="3">87-6 pot B 2015</strain>
    </source>
</reference>
<feature type="compositionally biased region" description="Acidic residues" evidence="1">
    <location>
        <begin position="49"/>
        <end position="80"/>
    </location>
</feature>
<sequence>MAKETNQQTKNLSYPLLMPTIFNLVAPALGTILHSDIPNPRATSIPFVEGDEEDDEEDSDEDDEKDDCEEDEEEDDEEDE</sequence>
<keyword evidence="2" id="KW-1133">Transmembrane helix</keyword>
<gene>
    <name evidence="3" type="ORF">FMOSSE_LOCUS9175</name>
</gene>
<protein>
    <submittedName>
        <fullName evidence="3">16366_t:CDS:1</fullName>
    </submittedName>
</protein>
<keyword evidence="4" id="KW-1185">Reference proteome</keyword>
<accession>A0A9N9CMR2</accession>
<evidence type="ECO:0000256" key="1">
    <source>
        <dbReference type="SAM" id="MobiDB-lite"/>
    </source>
</evidence>
<organism evidence="3 4">
    <name type="scientific">Funneliformis mosseae</name>
    <name type="common">Endomycorrhizal fungus</name>
    <name type="synonym">Glomus mosseae</name>
    <dbReference type="NCBI Taxonomy" id="27381"/>
    <lineage>
        <taxon>Eukaryota</taxon>
        <taxon>Fungi</taxon>
        <taxon>Fungi incertae sedis</taxon>
        <taxon>Mucoromycota</taxon>
        <taxon>Glomeromycotina</taxon>
        <taxon>Glomeromycetes</taxon>
        <taxon>Glomerales</taxon>
        <taxon>Glomeraceae</taxon>
        <taxon>Funneliformis</taxon>
    </lineage>
</organism>
<dbReference type="EMBL" id="CAJVPP010002600">
    <property type="protein sequence ID" value="CAG8605426.1"/>
    <property type="molecule type" value="Genomic_DNA"/>
</dbReference>
<evidence type="ECO:0000256" key="2">
    <source>
        <dbReference type="SAM" id="Phobius"/>
    </source>
</evidence>
<name>A0A9N9CMR2_FUNMO</name>
<dbReference type="Proteomes" id="UP000789375">
    <property type="component" value="Unassembled WGS sequence"/>
</dbReference>
<dbReference type="AlphaFoldDB" id="A0A9N9CMR2"/>
<proteinExistence type="predicted"/>
<evidence type="ECO:0000313" key="3">
    <source>
        <dbReference type="EMBL" id="CAG8605426.1"/>
    </source>
</evidence>